<evidence type="ECO:0000313" key="1">
    <source>
        <dbReference type="EMBL" id="EOA85757.1"/>
    </source>
</evidence>
<accession>R0KC00</accession>
<dbReference type="HOGENOM" id="CLU_1815644_0_0_1"/>
<evidence type="ECO:0000313" key="2">
    <source>
        <dbReference type="Proteomes" id="UP000016935"/>
    </source>
</evidence>
<reference evidence="1 2" key="1">
    <citation type="journal article" date="2012" name="PLoS Pathog.">
        <title>Diverse lifestyles and strategies of plant pathogenesis encoded in the genomes of eighteen Dothideomycetes fungi.</title>
        <authorList>
            <person name="Ohm R.A."/>
            <person name="Feau N."/>
            <person name="Henrissat B."/>
            <person name="Schoch C.L."/>
            <person name="Horwitz B.A."/>
            <person name="Barry K.W."/>
            <person name="Condon B.J."/>
            <person name="Copeland A.C."/>
            <person name="Dhillon B."/>
            <person name="Glaser F."/>
            <person name="Hesse C.N."/>
            <person name="Kosti I."/>
            <person name="LaButti K."/>
            <person name="Lindquist E.A."/>
            <person name="Lucas S."/>
            <person name="Salamov A.A."/>
            <person name="Bradshaw R.E."/>
            <person name="Ciuffetti L."/>
            <person name="Hamelin R.C."/>
            <person name="Kema G.H.J."/>
            <person name="Lawrence C."/>
            <person name="Scott J.A."/>
            <person name="Spatafora J.W."/>
            <person name="Turgeon B.G."/>
            <person name="de Wit P.J.G.M."/>
            <person name="Zhong S."/>
            <person name="Goodwin S.B."/>
            <person name="Grigoriev I.V."/>
        </authorList>
    </citation>
    <scope>NUCLEOTIDE SEQUENCE [LARGE SCALE GENOMIC DNA]</scope>
    <source>
        <strain evidence="2">28A</strain>
    </source>
</reference>
<keyword evidence="2" id="KW-1185">Reference proteome</keyword>
<dbReference type="Proteomes" id="UP000016935">
    <property type="component" value="Unassembled WGS sequence"/>
</dbReference>
<name>R0KC00_EXST2</name>
<sequence>MLVFNCGICGKFSFTRRRQRRLQQPTQIEIFSRDDHNVETWDLAILTCDPRLEYNIISRHLVRQVLQIPVHPIDEKIEQCIHTHGCDEKILGYVDLTWCFERNNKRIQTTRFWVTATENPCYDAVLGRSEAEQCGLIKAKKHW</sequence>
<dbReference type="GeneID" id="19400939"/>
<organism evidence="1 2">
    <name type="scientific">Exserohilum turcicum (strain 28A)</name>
    <name type="common">Northern leaf blight fungus</name>
    <name type="synonym">Setosphaeria turcica</name>
    <dbReference type="NCBI Taxonomy" id="671987"/>
    <lineage>
        <taxon>Eukaryota</taxon>
        <taxon>Fungi</taxon>
        <taxon>Dikarya</taxon>
        <taxon>Ascomycota</taxon>
        <taxon>Pezizomycotina</taxon>
        <taxon>Dothideomycetes</taxon>
        <taxon>Pleosporomycetidae</taxon>
        <taxon>Pleosporales</taxon>
        <taxon>Pleosporineae</taxon>
        <taxon>Pleosporaceae</taxon>
        <taxon>Exserohilum</taxon>
    </lineage>
</organism>
<dbReference type="AlphaFoldDB" id="R0KC00"/>
<dbReference type="EMBL" id="KB908637">
    <property type="protein sequence ID" value="EOA85757.1"/>
    <property type="molecule type" value="Genomic_DNA"/>
</dbReference>
<gene>
    <name evidence="1" type="ORF">SETTUDRAFT_169548</name>
</gene>
<dbReference type="RefSeq" id="XP_008026561.1">
    <property type="nucleotide sequence ID" value="XM_008028370.1"/>
</dbReference>
<dbReference type="OrthoDB" id="3937572at2759"/>
<reference evidence="1 2" key="2">
    <citation type="journal article" date="2013" name="PLoS Genet.">
        <title>Comparative genome structure, secondary metabolite, and effector coding capacity across Cochliobolus pathogens.</title>
        <authorList>
            <person name="Condon B.J."/>
            <person name="Leng Y."/>
            <person name="Wu D."/>
            <person name="Bushley K.E."/>
            <person name="Ohm R.A."/>
            <person name="Otillar R."/>
            <person name="Martin J."/>
            <person name="Schackwitz W."/>
            <person name="Grimwood J."/>
            <person name="MohdZainudin N."/>
            <person name="Xue C."/>
            <person name="Wang R."/>
            <person name="Manning V.A."/>
            <person name="Dhillon B."/>
            <person name="Tu Z.J."/>
            <person name="Steffenson B.J."/>
            <person name="Salamov A."/>
            <person name="Sun H."/>
            <person name="Lowry S."/>
            <person name="LaButti K."/>
            <person name="Han J."/>
            <person name="Copeland A."/>
            <person name="Lindquist E."/>
            <person name="Barry K."/>
            <person name="Schmutz J."/>
            <person name="Baker S.E."/>
            <person name="Ciuffetti L.M."/>
            <person name="Grigoriev I.V."/>
            <person name="Zhong S."/>
            <person name="Turgeon B.G."/>
        </authorList>
    </citation>
    <scope>NUCLEOTIDE SEQUENCE [LARGE SCALE GENOMIC DNA]</scope>
    <source>
        <strain evidence="2">28A</strain>
    </source>
</reference>
<proteinExistence type="predicted"/>
<protein>
    <submittedName>
        <fullName evidence="1">Uncharacterized protein</fullName>
    </submittedName>
</protein>